<dbReference type="Pfam" id="PF08511">
    <property type="entry name" value="COQ9"/>
    <property type="match status" value="1"/>
</dbReference>
<evidence type="ECO:0000259" key="1">
    <source>
        <dbReference type="Pfam" id="PF08511"/>
    </source>
</evidence>
<gene>
    <name evidence="2" type="ORF">MGWOODY_Hyp303</name>
</gene>
<reference evidence="2" key="1">
    <citation type="submission" date="2015-10" db="EMBL/GenBank/DDBJ databases">
        <authorList>
            <person name="Gilbert D.G."/>
        </authorList>
    </citation>
    <scope>NUCLEOTIDE SEQUENCE</scope>
</reference>
<dbReference type="InterPro" id="IPR012762">
    <property type="entry name" value="Ubiq_biosynth_COQ9"/>
</dbReference>
<evidence type="ECO:0000313" key="2">
    <source>
        <dbReference type="EMBL" id="CUS55740.1"/>
    </source>
</evidence>
<proteinExistence type="predicted"/>
<dbReference type="NCBIfam" id="TIGR02396">
    <property type="entry name" value="diverge_rpsU"/>
    <property type="match status" value="1"/>
</dbReference>
<name>A0A160TW35_9ZZZZ</name>
<sequence>MTQTPSEVLRFRWLDAMLPDVPFDGWTEATAARAAKKAGLSEGEKALAAPNGVPDLIDAFFDRAGQAAREALADQDISALKTPARVKAGVLAWLAALEPNREAVRRAAVRGLLPWGAASAVQRTWRIADMVWDEAGDTSEDYNRYSKRGLLAAVIPPIIMYWLDQPSDEQLDTYIDRRLSLASGIGRNLGRIAKPLLDVLPVSRPNGSTKA</sequence>
<dbReference type="GO" id="GO:0006744">
    <property type="term" value="P:ubiquinone biosynthetic process"/>
    <property type="evidence" value="ECO:0007669"/>
    <property type="project" value="InterPro"/>
</dbReference>
<dbReference type="Gene3D" id="1.10.357.10">
    <property type="entry name" value="Tetracycline Repressor, domain 2"/>
    <property type="match status" value="1"/>
</dbReference>
<dbReference type="AlphaFoldDB" id="A0A160TW35"/>
<accession>A0A160TW35</accession>
<dbReference type="GO" id="GO:0008289">
    <property type="term" value="F:lipid binding"/>
    <property type="evidence" value="ECO:0007669"/>
    <property type="project" value="InterPro"/>
</dbReference>
<protein>
    <recommendedName>
        <fullName evidence="1">COQ9 C-terminal domain-containing protein</fullName>
    </recommendedName>
</protein>
<dbReference type="InterPro" id="IPR013718">
    <property type="entry name" value="COQ9_C"/>
</dbReference>
<dbReference type="EMBL" id="CZQD01000009">
    <property type="protein sequence ID" value="CUS55740.1"/>
    <property type="molecule type" value="Genomic_DNA"/>
</dbReference>
<feature type="domain" description="COQ9 C-terminal" evidence="1">
    <location>
        <begin position="118"/>
        <end position="180"/>
    </location>
</feature>
<organism evidence="2">
    <name type="scientific">hydrothermal vent metagenome</name>
    <dbReference type="NCBI Taxonomy" id="652676"/>
    <lineage>
        <taxon>unclassified sequences</taxon>
        <taxon>metagenomes</taxon>
        <taxon>ecological metagenomes</taxon>
    </lineage>
</organism>